<sequence>MKKTRPIVIFEQIGRLADVVETRSRNIETARKENSIAEVIKILNSLPRIEKGGDLYLFATRLFIMKEKREIFASLEEPELMLTWLKNKHTLDHDSMVVSLKECLDFLRRKVMLD</sequence>
<evidence type="ECO:0000313" key="1">
    <source>
        <dbReference type="EMBL" id="KAF4385034.1"/>
    </source>
</evidence>
<dbReference type="AlphaFoldDB" id="A0A7J6GQ27"/>
<proteinExistence type="predicted"/>
<name>A0A7J6GQ27_CANSA</name>
<reference evidence="1 2" key="1">
    <citation type="journal article" date="2020" name="bioRxiv">
        <title>Sequence and annotation of 42 cannabis genomes reveals extensive copy number variation in cannabinoid synthesis and pathogen resistance genes.</title>
        <authorList>
            <person name="Mckernan K.J."/>
            <person name="Helbert Y."/>
            <person name="Kane L.T."/>
            <person name="Ebling H."/>
            <person name="Zhang L."/>
            <person name="Liu B."/>
            <person name="Eaton Z."/>
            <person name="Mclaughlin S."/>
            <person name="Kingan S."/>
            <person name="Baybayan P."/>
            <person name="Concepcion G."/>
            <person name="Jordan M."/>
            <person name="Riva A."/>
            <person name="Barbazuk W."/>
            <person name="Harkins T."/>
        </authorList>
    </citation>
    <scope>NUCLEOTIDE SEQUENCE [LARGE SCALE GENOMIC DNA]</scope>
    <source>
        <strain evidence="2">cv. Jamaican Lion 4</strain>
        <tissue evidence="1">Leaf</tissue>
    </source>
</reference>
<accession>A0A7J6GQ27</accession>
<comment type="caution">
    <text evidence="1">The sequence shown here is derived from an EMBL/GenBank/DDBJ whole genome shotgun (WGS) entry which is preliminary data.</text>
</comment>
<organism evidence="1 2">
    <name type="scientific">Cannabis sativa</name>
    <name type="common">Hemp</name>
    <name type="synonym">Marijuana</name>
    <dbReference type="NCBI Taxonomy" id="3483"/>
    <lineage>
        <taxon>Eukaryota</taxon>
        <taxon>Viridiplantae</taxon>
        <taxon>Streptophyta</taxon>
        <taxon>Embryophyta</taxon>
        <taxon>Tracheophyta</taxon>
        <taxon>Spermatophyta</taxon>
        <taxon>Magnoliopsida</taxon>
        <taxon>eudicotyledons</taxon>
        <taxon>Gunneridae</taxon>
        <taxon>Pentapetalae</taxon>
        <taxon>rosids</taxon>
        <taxon>fabids</taxon>
        <taxon>Rosales</taxon>
        <taxon>Cannabaceae</taxon>
        <taxon>Cannabis</taxon>
    </lineage>
</organism>
<dbReference type="Proteomes" id="UP000583929">
    <property type="component" value="Unassembled WGS sequence"/>
</dbReference>
<protein>
    <submittedName>
        <fullName evidence="1">Uncharacterized protein</fullName>
    </submittedName>
</protein>
<keyword evidence="2" id="KW-1185">Reference proteome</keyword>
<dbReference type="EMBL" id="JAATIQ010000088">
    <property type="protein sequence ID" value="KAF4385034.1"/>
    <property type="molecule type" value="Genomic_DNA"/>
</dbReference>
<gene>
    <name evidence="1" type="ORF">G4B88_017835</name>
</gene>
<evidence type="ECO:0000313" key="2">
    <source>
        <dbReference type="Proteomes" id="UP000583929"/>
    </source>
</evidence>